<organism evidence="1 2">
    <name type="scientific">Tieghemostelium lacteum</name>
    <name type="common">Slime mold</name>
    <name type="synonym">Dictyostelium lacteum</name>
    <dbReference type="NCBI Taxonomy" id="361077"/>
    <lineage>
        <taxon>Eukaryota</taxon>
        <taxon>Amoebozoa</taxon>
        <taxon>Evosea</taxon>
        <taxon>Eumycetozoa</taxon>
        <taxon>Dictyostelia</taxon>
        <taxon>Dictyosteliales</taxon>
        <taxon>Raperosteliaceae</taxon>
        <taxon>Tieghemostelium</taxon>
    </lineage>
</organism>
<dbReference type="FunCoup" id="A0A152A2Q4">
    <property type="interactions" value="170"/>
</dbReference>
<name>A0A152A2Q4_TIELA</name>
<protein>
    <submittedName>
        <fullName evidence="1">Uncharacterized protein</fullName>
    </submittedName>
</protein>
<evidence type="ECO:0000313" key="2">
    <source>
        <dbReference type="Proteomes" id="UP000076078"/>
    </source>
</evidence>
<dbReference type="AlphaFoldDB" id="A0A152A2Q4"/>
<dbReference type="InParanoid" id="A0A152A2Q4"/>
<gene>
    <name evidence="1" type="ORF">DLAC_03133</name>
</gene>
<sequence length="756" mass="88341">MNDNQRTLFILLDDSPEQTIDIKLKEINKLLKQFNSKDINSNLHQIIKILEKNFKLESNNNLYLLSWKLFAQIGKTEKELAIRSFLKHCDTLYCKVITMLESYCNPSVRPEEKRIDTLLKLTNVVMDVFTQSVVHLEQDSICSFISVTMKLVLWVRSGLKNLKETMNSGSTMLQEIDKISKKVDQIFDELCNLLSNSESGPLSEYLKSNVTTQKLIVSELFSVYIKGIENTYPILLKSNSVFRSIISKNYERLSGELEFGEILKENAQAVECNFLEIYPNLKMNPPTMISNSEDKRALKLFIYYIKVHQFLLETFGIHFRDDTLQTTIQFLMNLFSTVQPTRISMGISWCVNDTQPLIEQLFLKFLESGNINHPNTNQWIERVFNIITTKVTSTNIISSTNNNILLNSQLKMILYFFRHIEQFIEMVSIDYLLKLFKNTLNLLSILSGEITMCTHYFSFIVESCIKLVCAIQNHCHQRNQQSSIYLFYSILIYSEYYYPPTTQNLLVFILCEIYKISNIQQKQWLLEYLIKIVVHQNNRYEPPVEIQNFMELIFTNIYPQLLSQQKQELFLKLVQNELSKTGTIPFSVSFYLRISLEEEQDILQFLIVKLNRNNILESNQDLINILSVISNITFNNKNQYNSDKIQLLIIIIIDILTNLSNDITIYQYLIESNSNNNILKFIYQILTNLSTLLKPQQLSNIITITNKLSQINNSQTFKYSIIQFITSIPTKSLYTMDLNKLTNPIKSIYNHLFKKR</sequence>
<proteinExistence type="predicted"/>
<evidence type="ECO:0000313" key="1">
    <source>
        <dbReference type="EMBL" id="KYR00385.1"/>
    </source>
</evidence>
<dbReference type="OMA" id="FIVESCI"/>
<reference evidence="1 2" key="1">
    <citation type="submission" date="2015-12" db="EMBL/GenBank/DDBJ databases">
        <title>Dictyostelia acquired genes for synthesis and detection of signals that induce cell-type specialization by lateral gene transfer from prokaryotes.</title>
        <authorList>
            <person name="Gloeckner G."/>
            <person name="Schaap P."/>
        </authorList>
    </citation>
    <scope>NUCLEOTIDE SEQUENCE [LARGE SCALE GENOMIC DNA]</scope>
    <source>
        <strain evidence="1 2">TK</strain>
    </source>
</reference>
<keyword evidence="2" id="KW-1185">Reference proteome</keyword>
<comment type="caution">
    <text evidence="1">The sequence shown here is derived from an EMBL/GenBank/DDBJ whole genome shotgun (WGS) entry which is preliminary data.</text>
</comment>
<dbReference type="EMBL" id="LODT01000015">
    <property type="protein sequence ID" value="KYR00385.1"/>
    <property type="molecule type" value="Genomic_DNA"/>
</dbReference>
<accession>A0A152A2Q4</accession>
<dbReference type="Proteomes" id="UP000076078">
    <property type="component" value="Unassembled WGS sequence"/>
</dbReference>